<keyword evidence="3" id="KW-0832">Ubl conjugation</keyword>
<dbReference type="GO" id="GO:0015074">
    <property type="term" value="P:DNA integration"/>
    <property type="evidence" value="ECO:0007669"/>
    <property type="project" value="InterPro"/>
</dbReference>
<evidence type="ECO:0000313" key="7">
    <source>
        <dbReference type="EnsemblMetazoa" id="Aqu2.1.22753_001"/>
    </source>
</evidence>
<accession>A0A1X7U515</accession>
<keyword evidence="1" id="KW-1017">Isopeptide bond</keyword>
<organism evidence="7">
    <name type="scientific">Amphimedon queenslandica</name>
    <name type="common">Sponge</name>
    <dbReference type="NCBI Taxonomy" id="400682"/>
    <lineage>
        <taxon>Eukaryota</taxon>
        <taxon>Metazoa</taxon>
        <taxon>Porifera</taxon>
        <taxon>Demospongiae</taxon>
        <taxon>Heteroscleromorpha</taxon>
        <taxon>Haplosclerida</taxon>
        <taxon>Niphatidae</taxon>
        <taxon>Amphimedon</taxon>
    </lineage>
</organism>
<evidence type="ECO:0000259" key="5">
    <source>
        <dbReference type="Pfam" id="PF12012"/>
    </source>
</evidence>
<protein>
    <submittedName>
        <fullName evidence="7">Uncharacterized protein</fullName>
    </submittedName>
</protein>
<dbReference type="InterPro" id="IPR013762">
    <property type="entry name" value="Integrase-like_cat_sf"/>
</dbReference>
<dbReference type="GO" id="GO:0003677">
    <property type="term" value="F:DNA binding"/>
    <property type="evidence" value="ECO:0007669"/>
    <property type="project" value="InterPro"/>
</dbReference>
<dbReference type="EnsemblMetazoa" id="Aqu2.1.22753_001">
    <property type="protein sequence ID" value="Aqu2.1.22753_001"/>
    <property type="gene ID" value="Aqu2.1.22753"/>
</dbReference>
<dbReference type="InterPro" id="IPR021893">
    <property type="entry name" value="ZMYM2-like_C"/>
</dbReference>
<evidence type="ECO:0000256" key="2">
    <source>
        <dbReference type="ARBA" id="ARBA00022553"/>
    </source>
</evidence>
<dbReference type="GO" id="GO:0006310">
    <property type="term" value="P:DNA recombination"/>
    <property type="evidence" value="ECO:0007669"/>
    <property type="project" value="UniProtKB-KW"/>
</dbReference>
<dbReference type="OrthoDB" id="10040310at2759"/>
<dbReference type="SUPFAM" id="SSF56349">
    <property type="entry name" value="DNA breaking-rejoining enzymes"/>
    <property type="match status" value="1"/>
</dbReference>
<evidence type="ECO:0000259" key="6">
    <source>
        <dbReference type="Pfam" id="PF25561"/>
    </source>
</evidence>
<dbReference type="PANTHER" id="PTHR21446:SF12">
    <property type="entry name" value="POTASSIUM CHANNEL TETRAMERIZATION DOMAIN CONTAINING 1"/>
    <property type="match status" value="1"/>
</dbReference>
<proteinExistence type="predicted"/>
<keyword evidence="2" id="KW-0597">Phosphoprotein</keyword>
<dbReference type="InterPro" id="IPR057926">
    <property type="entry name" value="QRICH1_dom"/>
</dbReference>
<sequence>MAGVEEKDLEEHQEEPERKKKFNFIVEDSELSEAIKGNTVKNIAANNKWALNNFSQWYTERQKKLPLSNQLDPELLNMLLTDNHEELCKVLSSFVMETCKEDGKEYTPKSIYLMIAGLQRAMRQHKGRSSSFNIFSDSRFELFHNICDHKFRTLHQQGIGAKSKHANALTDEEAKLWECNILNLTTPEENYYLCLRGGNEHRLLRFSQFIRETATADGKERACYIYTEQGSKNHSGGMGQLHLDNKVVHHFEVPEEGSRDYVHILDQYFEKVPREAIEKDNFYVRSLSSIVEGKPWFNSVPIGKNKLSSMVKDMCAAGSIDSNKTNHSLRSFGVTTMFKKSVPQKLIQERSGHRSLTALRVYEKSKNEQLLETSRLLCDGDVKDDDRNEDESKDGPKVNPAMFSGCSFSNCTFKLD</sequence>
<dbReference type="OMA" id="EKACANT"/>
<dbReference type="PANTHER" id="PTHR21446">
    <property type="entry name" value="DUF3504 DOMAIN-CONTAINING PROTEIN"/>
    <property type="match status" value="1"/>
</dbReference>
<evidence type="ECO:0000256" key="4">
    <source>
        <dbReference type="ARBA" id="ARBA00023172"/>
    </source>
</evidence>
<reference evidence="7" key="1">
    <citation type="submission" date="2017-05" db="UniProtKB">
        <authorList>
            <consortium name="EnsemblMetazoa"/>
        </authorList>
    </citation>
    <scope>IDENTIFICATION</scope>
</reference>
<dbReference type="AlphaFoldDB" id="A0A1X7U515"/>
<feature type="domain" description="QRICH1-like" evidence="6">
    <location>
        <begin position="47"/>
        <end position="145"/>
    </location>
</feature>
<dbReference type="Gene3D" id="1.10.443.10">
    <property type="entry name" value="Intergrase catalytic core"/>
    <property type="match status" value="1"/>
</dbReference>
<dbReference type="InParanoid" id="A0A1X7U515"/>
<name>A0A1X7U515_AMPQE</name>
<feature type="domain" description="ZMYM2-like/QRICH1 C-terminal" evidence="5">
    <location>
        <begin position="171"/>
        <end position="315"/>
    </location>
</feature>
<keyword evidence="4" id="KW-0233">DNA recombination</keyword>
<dbReference type="Pfam" id="PF12012">
    <property type="entry name" value="DUF3504"/>
    <property type="match status" value="1"/>
</dbReference>
<dbReference type="Pfam" id="PF25561">
    <property type="entry name" value="QRICH1"/>
    <property type="match status" value="1"/>
</dbReference>
<evidence type="ECO:0000256" key="1">
    <source>
        <dbReference type="ARBA" id="ARBA00022499"/>
    </source>
</evidence>
<dbReference type="InterPro" id="IPR052787">
    <property type="entry name" value="MAVS"/>
</dbReference>
<evidence type="ECO:0000256" key="3">
    <source>
        <dbReference type="ARBA" id="ARBA00022843"/>
    </source>
</evidence>
<dbReference type="InterPro" id="IPR011010">
    <property type="entry name" value="DNA_brk_join_enz"/>
</dbReference>